<evidence type="ECO:0000256" key="6">
    <source>
        <dbReference type="SAM" id="Coils"/>
    </source>
</evidence>
<dbReference type="PROSITE" id="PS50109">
    <property type="entry name" value="HIS_KIN"/>
    <property type="match status" value="1"/>
</dbReference>
<dbReference type="PANTHER" id="PTHR43047">
    <property type="entry name" value="TWO-COMPONENT HISTIDINE PROTEIN KINASE"/>
    <property type="match status" value="1"/>
</dbReference>
<gene>
    <name evidence="9" type="ORF">MNBD_CHLOROFLEXI01-4848</name>
</gene>
<dbReference type="SUPFAM" id="SSF55781">
    <property type="entry name" value="GAF domain-like"/>
    <property type="match status" value="1"/>
</dbReference>
<feature type="coiled-coil region" evidence="6">
    <location>
        <begin position="108"/>
        <end position="135"/>
    </location>
</feature>
<dbReference type="Pfam" id="PF00072">
    <property type="entry name" value="Response_reg"/>
    <property type="match status" value="2"/>
</dbReference>
<dbReference type="InterPro" id="IPR004358">
    <property type="entry name" value="Sig_transdc_His_kin-like_C"/>
</dbReference>
<dbReference type="SMART" id="SM00387">
    <property type="entry name" value="HATPase_c"/>
    <property type="match status" value="1"/>
</dbReference>
<dbReference type="SMART" id="SM00448">
    <property type="entry name" value="REC"/>
    <property type="match status" value="2"/>
</dbReference>
<dbReference type="InterPro" id="IPR003661">
    <property type="entry name" value="HisK_dim/P_dom"/>
</dbReference>
<evidence type="ECO:0000256" key="1">
    <source>
        <dbReference type="ARBA" id="ARBA00000085"/>
    </source>
</evidence>
<dbReference type="Gene3D" id="3.40.50.2300">
    <property type="match status" value="2"/>
</dbReference>
<comment type="catalytic activity">
    <reaction evidence="1">
        <text>ATP + protein L-histidine = ADP + protein N-phospho-L-histidine.</text>
        <dbReference type="EC" id="2.7.13.3"/>
    </reaction>
</comment>
<dbReference type="InterPro" id="IPR005467">
    <property type="entry name" value="His_kinase_dom"/>
</dbReference>
<proteinExistence type="predicted"/>
<dbReference type="EMBL" id="UOEU01000778">
    <property type="protein sequence ID" value="VAW40082.1"/>
    <property type="molecule type" value="Genomic_DNA"/>
</dbReference>
<evidence type="ECO:0000256" key="4">
    <source>
        <dbReference type="ARBA" id="ARBA00022679"/>
    </source>
</evidence>
<evidence type="ECO:0000259" key="8">
    <source>
        <dbReference type="PROSITE" id="PS50110"/>
    </source>
</evidence>
<dbReference type="FunFam" id="3.30.565.10:FF:000010">
    <property type="entry name" value="Sensor histidine kinase RcsC"/>
    <property type="match status" value="1"/>
</dbReference>
<evidence type="ECO:0000256" key="3">
    <source>
        <dbReference type="ARBA" id="ARBA00022553"/>
    </source>
</evidence>
<dbReference type="SUPFAM" id="SSF52172">
    <property type="entry name" value="CheY-like"/>
    <property type="match status" value="2"/>
</dbReference>
<dbReference type="EC" id="2.7.13.3" evidence="2"/>
<name>A0A3B0VLY9_9ZZZZ</name>
<dbReference type="PRINTS" id="PR00344">
    <property type="entry name" value="BCTRLSENSOR"/>
</dbReference>
<feature type="domain" description="Response regulatory" evidence="8">
    <location>
        <begin position="406"/>
        <end position="519"/>
    </location>
</feature>
<evidence type="ECO:0000256" key="2">
    <source>
        <dbReference type="ARBA" id="ARBA00012438"/>
    </source>
</evidence>
<dbReference type="InterPro" id="IPR011006">
    <property type="entry name" value="CheY-like_superfamily"/>
</dbReference>
<feature type="domain" description="Response regulatory" evidence="8">
    <location>
        <begin position="538"/>
        <end position="656"/>
    </location>
</feature>
<dbReference type="GO" id="GO:0009927">
    <property type="term" value="F:histidine phosphotransfer kinase activity"/>
    <property type="evidence" value="ECO:0007669"/>
    <property type="project" value="TreeGrafter"/>
</dbReference>
<dbReference type="Gene3D" id="1.10.287.130">
    <property type="match status" value="1"/>
</dbReference>
<dbReference type="InterPro" id="IPR036097">
    <property type="entry name" value="HisK_dim/P_sf"/>
</dbReference>
<dbReference type="SUPFAM" id="SSF47384">
    <property type="entry name" value="Homodimeric domain of signal transducing histidine kinase"/>
    <property type="match status" value="1"/>
</dbReference>
<sequence>GEASEFVQGKRLALGQGILGWVTQHGEPLLVPDTFSDPRYFSDFDAQSGFQARSILCVPLLVKGQPIGAIEAINKEKGTFDEEDLRLLTRMAVPAATAIENARLFTQSQQEIKERKRAEAALEAERAQLARRVEERTLDLRTANAELARAARMKDEFLASVSHELRTPLNAVLGISEALQEEVFGEMNEKQLGSLRSIEESGRHLLSLINDILDLSKVEAGKLELELMPTSIEAVCQASLRMVKQNAHKKRLKINTSHDSLVTTVVADERRVKQVLVNLLSNAVKFTPDGGEIGIDVVGDEEAKAVLITVWDDGIGIAEEDLAQLFRPFVQLDSGLAREYAGTGLGLSLVQRMMELHGGSIAVQSEVGKGSRFTVSFPWQGTDATIDQLFEYDLYENSSFMTGLRSVTIVEDSSVPLAKLKQYFKTHGVFVRTFGEGAAALASILAQPPDLVVLTMPLSDDPHWDLLATIQEIKQSEAGLLMVTSTLDEKEAAMVAGADGCLLEPFTQAQIHRMLQEIMEKRNSTVHEDEDTAVSQPLILLAEDNETNINTFSSYLLAKGFQLILARNGVEAVAKAKADKPDLILMDIQMPLMNGLEAIVKIRQDVDTAVNCIPIIAVTALAMPGDNEACFEAGADAYLSKPVRLHHLVETIKTHLAVAQQREATLV</sequence>
<dbReference type="CDD" id="cd16922">
    <property type="entry name" value="HATPase_EvgS-ArcB-TorS-like"/>
    <property type="match status" value="1"/>
</dbReference>
<evidence type="ECO:0000256" key="5">
    <source>
        <dbReference type="ARBA" id="ARBA00022777"/>
    </source>
</evidence>
<dbReference type="GO" id="GO:0005886">
    <property type="term" value="C:plasma membrane"/>
    <property type="evidence" value="ECO:0007669"/>
    <property type="project" value="TreeGrafter"/>
</dbReference>
<dbReference type="Pfam" id="PF01590">
    <property type="entry name" value="GAF"/>
    <property type="match status" value="1"/>
</dbReference>
<feature type="domain" description="Histidine kinase" evidence="7">
    <location>
        <begin position="160"/>
        <end position="381"/>
    </location>
</feature>
<keyword evidence="4" id="KW-0808">Transferase</keyword>
<dbReference type="FunFam" id="1.10.287.130:FF:000145">
    <property type="entry name" value="Sensory transduction histidine kinase"/>
    <property type="match status" value="1"/>
</dbReference>
<protein>
    <recommendedName>
        <fullName evidence="2">histidine kinase</fullName>
        <ecNumber evidence="2">2.7.13.3</ecNumber>
    </recommendedName>
</protein>
<dbReference type="Pfam" id="PF02518">
    <property type="entry name" value="HATPase_c"/>
    <property type="match status" value="1"/>
</dbReference>
<dbReference type="InterPro" id="IPR036890">
    <property type="entry name" value="HATPase_C_sf"/>
</dbReference>
<dbReference type="Gene3D" id="3.30.450.40">
    <property type="match status" value="1"/>
</dbReference>
<dbReference type="PANTHER" id="PTHR43047:SF63">
    <property type="entry name" value="HISTIDINE KINASE"/>
    <property type="match status" value="1"/>
</dbReference>
<dbReference type="SMART" id="SM00388">
    <property type="entry name" value="HisKA"/>
    <property type="match status" value="1"/>
</dbReference>
<dbReference type="SUPFAM" id="SSF55874">
    <property type="entry name" value="ATPase domain of HSP90 chaperone/DNA topoisomerase II/histidine kinase"/>
    <property type="match status" value="1"/>
</dbReference>
<dbReference type="CDD" id="cd00082">
    <property type="entry name" value="HisKA"/>
    <property type="match status" value="1"/>
</dbReference>
<keyword evidence="5 9" id="KW-0418">Kinase</keyword>
<dbReference type="InterPro" id="IPR029016">
    <property type="entry name" value="GAF-like_dom_sf"/>
</dbReference>
<dbReference type="PROSITE" id="PS50110">
    <property type="entry name" value="RESPONSE_REGULATORY"/>
    <property type="match status" value="2"/>
</dbReference>
<keyword evidence="3" id="KW-0597">Phosphoprotein</keyword>
<organism evidence="9">
    <name type="scientific">hydrothermal vent metagenome</name>
    <dbReference type="NCBI Taxonomy" id="652676"/>
    <lineage>
        <taxon>unclassified sequences</taxon>
        <taxon>metagenomes</taxon>
        <taxon>ecological metagenomes</taxon>
    </lineage>
</organism>
<dbReference type="InterPro" id="IPR001789">
    <property type="entry name" value="Sig_transdc_resp-reg_receiver"/>
</dbReference>
<dbReference type="AlphaFoldDB" id="A0A3B0VLY9"/>
<evidence type="ECO:0000259" key="7">
    <source>
        <dbReference type="PROSITE" id="PS50109"/>
    </source>
</evidence>
<evidence type="ECO:0000313" key="9">
    <source>
        <dbReference type="EMBL" id="VAW40082.1"/>
    </source>
</evidence>
<dbReference type="SMART" id="SM00065">
    <property type="entry name" value="GAF"/>
    <property type="match status" value="1"/>
</dbReference>
<accession>A0A3B0VLY9</accession>
<keyword evidence="6" id="KW-0175">Coiled coil</keyword>
<dbReference type="CDD" id="cd00156">
    <property type="entry name" value="REC"/>
    <property type="match status" value="1"/>
</dbReference>
<dbReference type="InterPro" id="IPR003018">
    <property type="entry name" value="GAF"/>
</dbReference>
<dbReference type="InterPro" id="IPR003594">
    <property type="entry name" value="HATPase_dom"/>
</dbReference>
<dbReference type="Gene3D" id="3.30.565.10">
    <property type="entry name" value="Histidine kinase-like ATPase, C-terminal domain"/>
    <property type="match status" value="1"/>
</dbReference>
<dbReference type="Pfam" id="PF00512">
    <property type="entry name" value="HisKA"/>
    <property type="match status" value="1"/>
</dbReference>
<reference evidence="9" key="1">
    <citation type="submission" date="2018-06" db="EMBL/GenBank/DDBJ databases">
        <authorList>
            <person name="Zhirakovskaya E."/>
        </authorList>
    </citation>
    <scope>NUCLEOTIDE SEQUENCE</scope>
</reference>
<dbReference type="GO" id="GO:0000155">
    <property type="term" value="F:phosphorelay sensor kinase activity"/>
    <property type="evidence" value="ECO:0007669"/>
    <property type="project" value="InterPro"/>
</dbReference>
<feature type="non-terminal residue" evidence="9">
    <location>
        <position position="1"/>
    </location>
</feature>